<keyword evidence="3" id="KW-0812">Transmembrane</keyword>
<feature type="coiled-coil region" evidence="1">
    <location>
        <begin position="189"/>
        <end position="216"/>
    </location>
</feature>
<feature type="transmembrane region" description="Helical" evidence="3">
    <location>
        <begin position="12"/>
        <end position="30"/>
    </location>
</feature>
<protein>
    <submittedName>
        <fullName evidence="4">Uncharacterized protein</fullName>
    </submittedName>
</protein>
<keyword evidence="3" id="KW-1133">Transmembrane helix</keyword>
<evidence type="ECO:0000256" key="3">
    <source>
        <dbReference type="SAM" id="Phobius"/>
    </source>
</evidence>
<dbReference type="OrthoDB" id="344143at2759"/>
<dbReference type="Proteomes" id="UP000186176">
    <property type="component" value="Unassembled WGS sequence"/>
</dbReference>
<dbReference type="VEuPathDB" id="CryptoDB:cubi_01527"/>
<gene>
    <name evidence="4" type="ORF">cubi_01527</name>
</gene>
<evidence type="ECO:0000256" key="1">
    <source>
        <dbReference type="SAM" id="Coils"/>
    </source>
</evidence>
<accession>A0A1J4MD74</accession>
<dbReference type="RefSeq" id="XP_028873766.1">
    <property type="nucleotide sequence ID" value="XM_029018539.1"/>
</dbReference>
<dbReference type="AlphaFoldDB" id="A0A1J4MD74"/>
<proteinExistence type="predicted"/>
<dbReference type="EMBL" id="LRBP01000025">
    <property type="protein sequence ID" value="OII72194.1"/>
    <property type="molecule type" value="Genomic_DNA"/>
</dbReference>
<feature type="region of interest" description="Disordered" evidence="2">
    <location>
        <begin position="71"/>
        <end position="97"/>
    </location>
</feature>
<keyword evidence="1" id="KW-0175">Coiled coil</keyword>
<comment type="caution">
    <text evidence="4">The sequence shown here is derived from an EMBL/GenBank/DDBJ whole genome shotgun (WGS) entry which is preliminary data.</text>
</comment>
<reference evidence="4 5" key="1">
    <citation type="submission" date="2016-10" db="EMBL/GenBank/DDBJ databases">
        <title>Reductive evolution of mitochondrial metabolism and differential evolution of invasion-related proteins in Cryptosporidium.</title>
        <authorList>
            <person name="Liu S."/>
            <person name="Roellig D.M."/>
            <person name="Guo Y."/>
            <person name="Li N."/>
            <person name="Frace M.A."/>
            <person name="Tang K."/>
            <person name="Zhang L."/>
            <person name="Feng Y."/>
            <person name="Xiao L."/>
        </authorList>
    </citation>
    <scope>NUCLEOTIDE SEQUENCE [LARGE SCALE GENOMIC DNA]</scope>
    <source>
        <strain evidence="4">39726</strain>
    </source>
</reference>
<organism evidence="4 5">
    <name type="scientific">Cryptosporidium ubiquitum</name>
    <dbReference type="NCBI Taxonomy" id="857276"/>
    <lineage>
        <taxon>Eukaryota</taxon>
        <taxon>Sar</taxon>
        <taxon>Alveolata</taxon>
        <taxon>Apicomplexa</taxon>
        <taxon>Conoidasida</taxon>
        <taxon>Coccidia</taxon>
        <taxon>Eucoccidiorida</taxon>
        <taxon>Eimeriorina</taxon>
        <taxon>Cryptosporidiidae</taxon>
        <taxon>Cryptosporidium</taxon>
    </lineage>
</organism>
<dbReference type="GeneID" id="39978318"/>
<evidence type="ECO:0000313" key="4">
    <source>
        <dbReference type="EMBL" id="OII72194.1"/>
    </source>
</evidence>
<feature type="compositionally biased region" description="Basic residues" evidence="2">
    <location>
        <begin position="76"/>
        <end position="88"/>
    </location>
</feature>
<keyword evidence="3" id="KW-0472">Membrane</keyword>
<keyword evidence="5" id="KW-1185">Reference proteome</keyword>
<sequence length="291" mass="32184">MGISYSLKISYIIKLYLLTLLVILLNNLAFDNNYKTNGNISPNSSSFLGLENYSQNNSILPQSFLNLSLSSNTPGKKSRKKGSTKSKSKSSNGDSSNQAVESLANMFEQMTISSGGLYIFEVVCLDLLTLAESYGPLLVSLAELHSSVGNFNPLTSCLEQLDLRRVNAEVVPQALLDAIGQVSKFLESQKRLESKLAKMLAKYVSLEELIRSLIEKCILSTSQTLTMGSLRYKSLFGLSEKVNKMDNKVKSFILQSGEAYSKFCNEQFFSEMEVAISGSQYSHTEESMDTK</sequence>
<evidence type="ECO:0000256" key="2">
    <source>
        <dbReference type="SAM" id="MobiDB-lite"/>
    </source>
</evidence>
<name>A0A1J4MD74_9CRYT</name>
<evidence type="ECO:0000313" key="5">
    <source>
        <dbReference type="Proteomes" id="UP000186176"/>
    </source>
</evidence>